<keyword evidence="2" id="KW-1185">Reference proteome</keyword>
<sequence length="240" mass="27714">MTFHNSYGQDIITGKIRDKVSFKPLLNVKVQSGKSITYSNGQAEFRIAVKDSDSIVFTLHSYRRVVIQKDSLEGLKTIFVEMIESSIPIEEITVKSKKVKKDTFQFKLNLGIPKTPKYREIVMDRSEVGNSAMMKANGSTSSLISVDLLAISRMLFKKKPKVDRQQQMEEDIITIQYIDMGFKIELIEKYTGLKGEEALVFQNTYRPSIMEYRDMTDVDIINHIKKSFVEYRSYEHDLVK</sequence>
<accession>A0ABW3RS88</accession>
<proteinExistence type="predicted"/>
<gene>
    <name evidence="1" type="ORF">ACFQ2C_17320</name>
</gene>
<dbReference type="EMBL" id="JBHTKY010000038">
    <property type="protein sequence ID" value="MFD1167362.1"/>
    <property type="molecule type" value="Genomic_DNA"/>
</dbReference>
<name>A0ABW3RS88_9SPHI</name>
<dbReference type="Proteomes" id="UP001597205">
    <property type="component" value="Unassembled WGS sequence"/>
</dbReference>
<evidence type="ECO:0000313" key="1">
    <source>
        <dbReference type="EMBL" id="MFD1167362.1"/>
    </source>
</evidence>
<comment type="caution">
    <text evidence="1">The sequence shown here is derived from an EMBL/GenBank/DDBJ whole genome shotgun (WGS) entry which is preliminary data.</text>
</comment>
<reference evidence="2" key="1">
    <citation type="journal article" date="2019" name="Int. J. Syst. Evol. Microbiol.">
        <title>The Global Catalogue of Microorganisms (GCM) 10K type strain sequencing project: providing services to taxonomists for standard genome sequencing and annotation.</title>
        <authorList>
            <consortium name="The Broad Institute Genomics Platform"/>
            <consortium name="The Broad Institute Genome Sequencing Center for Infectious Disease"/>
            <person name="Wu L."/>
            <person name="Ma J."/>
        </authorList>
    </citation>
    <scope>NUCLEOTIDE SEQUENCE [LARGE SCALE GENOMIC DNA]</scope>
    <source>
        <strain evidence="2">CCUG 52468</strain>
    </source>
</reference>
<protein>
    <submittedName>
        <fullName evidence="1">Uncharacterized protein</fullName>
    </submittedName>
</protein>
<dbReference type="RefSeq" id="WP_380898647.1">
    <property type="nucleotide sequence ID" value="NZ_JBHTKY010000038.1"/>
</dbReference>
<organism evidence="1 2">
    <name type="scientific">Sphingobacterium daejeonense</name>
    <dbReference type="NCBI Taxonomy" id="371142"/>
    <lineage>
        <taxon>Bacteria</taxon>
        <taxon>Pseudomonadati</taxon>
        <taxon>Bacteroidota</taxon>
        <taxon>Sphingobacteriia</taxon>
        <taxon>Sphingobacteriales</taxon>
        <taxon>Sphingobacteriaceae</taxon>
        <taxon>Sphingobacterium</taxon>
    </lineage>
</organism>
<evidence type="ECO:0000313" key="2">
    <source>
        <dbReference type="Proteomes" id="UP001597205"/>
    </source>
</evidence>